<organism evidence="11 12">
    <name type="scientific">Diplocarpon coronariae</name>
    <dbReference type="NCBI Taxonomy" id="2795749"/>
    <lineage>
        <taxon>Eukaryota</taxon>
        <taxon>Fungi</taxon>
        <taxon>Dikarya</taxon>
        <taxon>Ascomycota</taxon>
        <taxon>Pezizomycotina</taxon>
        <taxon>Leotiomycetes</taxon>
        <taxon>Helotiales</taxon>
        <taxon>Drepanopezizaceae</taxon>
        <taxon>Diplocarpon</taxon>
    </lineage>
</organism>
<dbReference type="AlphaFoldDB" id="A0A218YSU3"/>
<dbReference type="InterPro" id="IPR004827">
    <property type="entry name" value="bZIP"/>
</dbReference>
<reference evidence="11 12" key="1">
    <citation type="submission" date="2017-04" db="EMBL/GenBank/DDBJ databases">
        <title>Draft genome sequence of Marssonina coronaria NL1: causal agent of apple blotch.</title>
        <authorList>
            <person name="Cheng Q."/>
        </authorList>
    </citation>
    <scope>NUCLEOTIDE SEQUENCE [LARGE SCALE GENOMIC DNA]</scope>
    <source>
        <strain evidence="11 12">NL1</strain>
    </source>
</reference>
<comment type="caution">
    <text evidence="11">The sequence shown here is derived from an EMBL/GenBank/DDBJ whole genome shotgun (WGS) entry which is preliminary data.</text>
</comment>
<evidence type="ECO:0000256" key="3">
    <source>
        <dbReference type="ARBA" id="ARBA00007163"/>
    </source>
</evidence>
<sequence length="216" mass="24894">MATEQYPNGSVGNQSYMMTPEGTSALYDGTSSDSSASSPINYNGFENLYNAGGYMAYPQFPMQHTTSGGGMARISLIPVELDVEGLCEDHDRRRRQSGTEKTVSSYLHSRRRAQNRASQRAFRDRKEKHMKELQHRLGELEARHSDLSRSYESLQVEYSRVKQQLDRMLKDNDRREGLTRVCQPKEWEDSKGEIIDPLLFDASDFYFDQDDQDRKE</sequence>
<protein>
    <recommendedName>
        <fullName evidence="8">Putative transcription factor kapC</fullName>
    </recommendedName>
</protein>
<keyword evidence="12" id="KW-1185">Reference proteome</keyword>
<dbReference type="PROSITE" id="PS00036">
    <property type="entry name" value="BZIP_BASIC"/>
    <property type="match status" value="1"/>
</dbReference>
<keyword evidence="5" id="KW-0238">DNA-binding</keyword>
<comment type="similarity">
    <text evidence="3">Belongs to the bZIP family.</text>
</comment>
<dbReference type="SMART" id="SM00338">
    <property type="entry name" value="BRLZ"/>
    <property type="match status" value="1"/>
</dbReference>
<dbReference type="Proteomes" id="UP000242519">
    <property type="component" value="Unassembled WGS sequence"/>
</dbReference>
<keyword evidence="7" id="KW-0539">Nucleus</keyword>
<evidence type="ECO:0000256" key="8">
    <source>
        <dbReference type="ARBA" id="ARBA00044067"/>
    </source>
</evidence>
<dbReference type="InterPro" id="IPR050936">
    <property type="entry name" value="AP-1-like"/>
</dbReference>
<evidence type="ECO:0000256" key="1">
    <source>
        <dbReference type="ARBA" id="ARBA00004049"/>
    </source>
</evidence>
<dbReference type="InParanoid" id="A0A218YSU3"/>
<evidence type="ECO:0000256" key="4">
    <source>
        <dbReference type="ARBA" id="ARBA00023015"/>
    </source>
</evidence>
<keyword evidence="4" id="KW-0805">Transcription regulation</keyword>
<feature type="region of interest" description="Disordered" evidence="9">
    <location>
        <begin position="90"/>
        <end position="124"/>
    </location>
</feature>
<evidence type="ECO:0000313" key="11">
    <source>
        <dbReference type="EMBL" id="OWO97455.1"/>
    </source>
</evidence>
<feature type="region of interest" description="Disordered" evidence="9">
    <location>
        <begin position="1"/>
        <end position="38"/>
    </location>
</feature>
<evidence type="ECO:0000256" key="6">
    <source>
        <dbReference type="ARBA" id="ARBA00023163"/>
    </source>
</evidence>
<proteinExistence type="inferred from homology"/>
<feature type="compositionally biased region" description="Polar residues" evidence="9">
    <location>
        <begin position="1"/>
        <end position="17"/>
    </location>
</feature>
<evidence type="ECO:0000259" key="10">
    <source>
        <dbReference type="PROSITE" id="PS50217"/>
    </source>
</evidence>
<dbReference type="GO" id="GO:0090575">
    <property type="term" value="C:RNA polymerase II transcription regulator complex"/>
    <property type="evidence" value="ECO:0007669"/>
    <property type="project" value="TreeGrafter"/>
</dbReference>
<accession>A0A218YSU3</accession>
<comment type="function">
    <text evidence="1">Putative transcription factor.</text>
</comment>
<evidence type="ECO:0000313" key="12">
    <source>
        <dbReference type="Proteomes" id="UP000242519"/>
    </source>
</evidence>
<dbReference type="CDD" id="cd14688">
    <property type="entry name" value="bZIP_YAP"/>
    <property type="match status" value="1"/>
</dbReference>
<name>A0A218YSU3_9HELO</name>
<evidence type="ECO:0000256" key="5">
    <source>
        <dbReference type="ARBA" id="ARBA00023125"/>
    </source>
</evidence>
<dbReference type="Pfam" id="PF00170">
    <property type="entry name" value="bZIP_1"/>
    <property type="match status" value="1"/>
</dbReference>
<comment type="subcellular location">
    <subcellularLocation>
        <location evidence="2">Nucleus</location>
    </subcellularLocation>
</comment>
<dbReference type="Gene3D" id="1.20.5.170">
    <property type="match status" value="1"/>
</dbReference>
<dbReference type="SUPFAM" id="SSF57959">
    <property type="entry name" value="Leucine zipper domain"/>
    <property type="match status" value="1"/>
</dbReference>
<evidence type="ECO:0000256" key="9">
    <source>
        <dbReference type="SAM" id="MobiDB-lite"/>
    </source>
</evidence>
<dbReference type="GO" id="GO:0000976">
    <property type="term" value="F:transcription cis-regulatory region binding"/>
    <property type="evidence" value="ECO:0007669"/>
    <property type="project" value="InterPro"/>
</dbReference>
<feature type="domain" description="BZIP" evidence="10">
    <location>
        <begin position="110"/>
        <end position="168"/>
    </location>
</feature>
<evidence type="ECO:0000256" key="2">
    <source>
        <dbReference type="ARBA" id="ARBA00004123"/>
    </source>
</evidence>
<dbReference type="EMBL" id="MZNU01000436">
    <property type="protein sequence ID" value="OWO97455.1"/>
    <property type="molecule type" value="Genomic_DNA"/>
</dbReference>
<dbReference type="InterPro" id="IPR046347">
    <property type="entry name" value="bZIP_sf"/>
</dbReference>
<dbReference type="PANTHER" id="PTHR40621">
    <property type="entry name" value="TRANSCRIPTION FACTOR KAPC-RELATED"/>
    <property type="match status" value="1"/>
</dbReference>
<keyword evidence="6" id="KW-0804">Transcription</keyword>
<dbReference type="STRING" id="503106.A0A218YSU3"/>
<dbReference type="PANTHER" id="PTHR40621:SF11">
    <property type="entry name" value="TRANSCRIPTION FACTOR KAPC-RELATED"/>
    <property type="match status" value="1"/>
</dbReference>
<dbReference type="PROSITE" id="PS50217">
    <property type="entry name" value="BZIP"/>
    <property type="match status" value="1"/>
</dbReference>
<evidence type="ECO:0000256" key="7">
    <source>
        <dbReference type="ARBA" id="ARBA00023242"/>
    </source>
</evidence>
<gene>
    <name evidence="11" type="ORF">B2J93_5268</name>
</gene>
<dbReference type="OrthoDB" id="2593073at2759"/>
<dbReference type="GO" id="GO:0001228">
    <property type="term" value="F:DNA-binding transcription activator activity, RNA polymerase II-specific"/>
    <property type="evidence" value="ECO:0007669"/>
    <property type="project" value="TreeGrafter"/>
</dbReference>